<protein>
    <submittedName>
        <fullName evidence="1">Uncharacterized protein</fullName>
    </submittedName>
</protein>
<evidence type="ECO:0000313" key="1">
    <source>
        <dbReference type="EMBL" id="KAA8525412.1"/>
    </source>
</evidence>
<name>A0A5J5A6D9_9ASTE</name>
<dbReference type="Proteomes" id="UP000325577">
    <property type="component" value="Linkage Group LG3"/>
</dbReference>
<dbReference type="AlphaFoldDB" id="A0A5J5A6D9"/>
<reference evidence="1 2" key="1">
    <citation type="submission" date="2019-09" db="EMBL/GenBank/DDBJ databases">
        <title>A chromosome-level genome assembly of the Chinese tupelo Nyssa sinensis.</title>
        <authorList>
            <person name="Yang X."/>
            <person name="Kang M."/>
            <person name="Yang Y."/>
            <person name="Xiong H."/>
            <person name="Wang M."/>
            <person name="Zhang Z."/>
            <person name="Wang Z."/>
            <person name="Wu H."/>
            <person name="Ma T."/>
            <person name="Liu J."/>
            <person name="Xi Z."/>
        </authorList>
    </citation>
    <scope>NUCLEOTIDE SEQUENCE [LARGE SCALE GENOMIC DNA]</scope>
    <source>
        <strain evidence="1">J267</strain>
        <tissue evidence="1">Leaf</tissue>
    </source>
</reference>
<accession>A0A5J5A6D9</accession>
<keyword evidence="2" id="KW-1185">Reference proteome</keyword>
<organism evidence="1 2">
    <name type="scientific">Nyssa sinensis</name>
    <dbReference type="NCBI Taxonomy" id="561372"/>
    <lineage>
        <taxon>Eukaryota</taxon>
        <taxon>Viridiplantae</taxon>
        <taxon>Streptophyta</taxon>
        <taxon>Embryophyta</taxon>
        <taxon>Tracheophyta</taxon>
        <taxon>Spermatophyta</taxon>
        <taxon>Magnoliopsida</taxon>
        <taxon>eudicotyledons</taxon>
        <taxon>Gunneridae</taxon>
        <taxon>Pentapetalae</taxon>
        <taxon>asterids</taxon>
        <taxon>Cornales</taxon>
        <taxon>Nyssaceae</taxon>
        <taxon>Nyssa</taxon>
    </lineage>
</organism>
<dbReference type="EMBL" id="CM018046">
    <property type="protein sequence ID" value="KAA8525412.1"/>
    <property type="molecule type" value="Genomic_DNA"/>
</dbReference>
<sequence length="83" mass="9338">MNQCGSCCRLVGRSLLVLRSLHQFHSDETLTVTSSPYCFYLHKDQGKDLNASNNSDMLEPKNLESSSLGISWIETVHLKIILI</sequence>
<evidence type="ECO:0000313" key="2">
    <source>
        <dbReference type="Proteomes" id="UP000325577"/>
    </source>
</evidence>
<gene>
    <name evidence="1" type="ORF">F0562_007270</name>
</gene>
<proteinExistence type="predicted"/>